<protein>
    <submittedName>
        <fullName evidence="2">Uncharacterized protein</fullName>
    </submittedName>
</protein>
<reference evidence="2" key="1">
    <citation type="journal article" date="2022" name="Int. J. Mol. Sci.">
        <title>Draft Genome of Tanacetum Coccineum: Genomic Comparison of Closely Related Tanacetum-Family Plants.</title>
        <authorList>
            <person name="Yamashiro T."/>
            <person name="Shiraishi A."/>
            <person name="Nakayama K."/>
            <person name="Satake H."/>
        </authorList>
    </citation>
    <scope>NUCLEOTIDE SEQUENCE</scope>
</reference>
<keyword evidence="3" id="KW-1185">Reference proteome</keyword>
<feature type="region of interest" description="Disordered" evidence="1">
    <location>
        <begin position="48"/>
        <end position="82"/>
    </location>
</feature>
<evidence type="ECO:0000313" key="3">
    <source>
        <dbReference type="Proteomes" id="UP001151760"/>
    </source>
</evidence>
<proteinExistence type="predicted"/>
<name>A0ABQ5C1D8_9ASTR</name>
<feature type="compositionally biased region" description="Basic and acidic residues" evidence="1">
    <location>
        <begin position="59"/>
        <end position="72"/>
    </location>
</feature>
<feature type="compositionally biased region" description="Low complexity" evidence="1">
    <location>
        <begin position="48"/>
        <end position="58"/>
    </location>
</feature>
<evidence type="ECO:0000256" key="1">
    <source>
        <dbReference type="SAM" id="MobiDB-lite"/>
    </source>
</evidence>
<sequence length="168" mass="18402">MTSPRKQPSSLQAPPSPPCKLLANKHLFVILVASCDLQHPSTIQSYIPSSPYSSSSFHESPRNRRDLPRDIPLDSVRSPYGMEKGLSEDYESVRLSGASTGTNPQGIVRSLGKPDGVEGIKKENVKFNTTAGNPVKEILLKLNLLDHKSILTDLKIHIKMEMEVPGSS</sequence>
<dbReference type="Proteomes" id="UP001151760">
    <property type="component" value="Unassembled WGS sequence"/>
</dbReference>
<dbReference type="EMBL" id="BQNB010013793">
    <property type="protein sequence ID" value="GJT20329.1"/>
    <property type="molecule type" value="Genomic_DNA"/>
</dbReference>
<accession>A0ABQ5C1D8</accession>
<reference evidence="2" key="2">
    <citation type="submission" date="2022-01" db="EMBL/GenBank/DDBJ databases">
        <authorList>
            <person name="Yamashiro T."/>
            <person name="Shiraishi A."/>
            <person name="Satake H."/>
            <person name="Nakayama K."/>
        </authorList>
    </citation>
    <scope>NUCLEOTIDE SEQUENCE</scope>
</reference>
<organism evidence="2 3">
    <name type="scientific">Tanacetum coccineum</name>
    <dbReference type="NCBI Taxonomy" id="301880"/>
    <lineage>
        <taxon>Eukaryota</taxon>
        <taxon>Viridiplantae</taxon>
        <taxon>Streptophyta</taxon>
        <taxon>Embryophyta</taxon>
        <taxon>Tracheophyta</taxon>
        <taxon>Spermatophyta</taxon>
        <taxon>Magnoliopsida</taxon>
        <taxon>eudicotyledons</taxon>
        <taxon>Gunneridae</taxon>
        <taxon>Pentapetalae</taxon>
        <taxon>asterids</taxon>
        <taxon>campanulids</taxon>
        <taxon>Asterales</taxon>
        <taxon>Asteraceae</taxon>
        <taxon>Asteroideae</taxon>
        <taxon>Anthemideae</taxon>
        <taxon>Anthemidinae</taxon>
        <taxon>Tanacetum</taxon>
    </lineage>
</organism>
<comment type="caution">
    <text evidence="2">The sequence shown here is derived from an EMBL/GenBank/DDBJ whole genome shotgun (WGS) entry which is preliminary data.</text>
</comment>
<evidence type="ECO:0000313" key="2">
    <source>
        <dbReference type="EMBL" id="GJT20329.1"/>
    </source>
</evidence>
<gene>
    <name evidence="2" type="ORF">Tco_0890266</name>
</gene>